<gene>
    <name evidence="2" type="ORF">K7B10_00475</name>
</gene>
<dbReference type="EMBL" id="JAINUL010000001">
    <property type="protein sequence ID" value="MCC0093302.1"/>
    <property type="molecule type" value="Genomic_DNA"/>
</dbReference>
<feature type="region of interest" description="Disordered" evidence="1">
    <location>
        <begin position="1"/>
        <end position="21"/>
    </location>
</feature>
<dbReference type="RefSeq" id="WP_229345766.1">
    <property type="nucleotide sequence ID" value="NZ_JAINUL010000001.1"/>
</dbReference>
<accession>A0ABS8DX90</accession>
<name>A0ABS8DX90_9ACTN</name>
<comment type="caution">
    <text evidence="2">The sequence shown here is derived from an EMBL/GenBank/DDBJ whole genome shotgun (WGS) entry which is preliminary data.</text>
</comment>
<sequence>MITEKSQYAAQAPIRRSSSHPAQAWAAVTPKLINIAGQYAVGQAMFDRERQAHGHAVGLCPSPLVARLADAAGFQWIARTVACDPAAPPPAAPAADEGQDGLRIAAGKMPVDVPPTELRLGDQVQAGGRLVAFTHLRYRQGRHPPRDLRGRAPGCRAAQGARLPPRHRLTVALRAVVESPLVEEIRTSDGDLTGLRRAGHSADEGATARRQTVASRVTWKAGSVLAVCPRKVIRPM</sequence>
<dbReference type="Proteomes" id="UP001520654">
    <property type="component" value="Unassembled WGS sequence"/>
</dbReference>
<proteinExistence type="predicted"/>
<keyword evidence="3" id="KW-1185">Reference proteome</keyword>
<evidence type="ECO:0000313" key="2">
    <source>
        <dbReference type="EMBL" id="MCC0093302.1"/>
    </source>
</evidence>
<evidence type="ECO:0000313" key="3">
    <source>
        <dbReference type="Proteomes" id="UP001520654"/>
    </source>
</evidence>
<protein>
    <submittedName>
        <fullName evidence="2">Uncharacterized protein</fullName>
    </submittedName>
</protein>
<feature type="region of interest" description="Disordered" evidence="1">
    <location>
        <begin position="141"/>
        <end position="160"/>
    </location>
</feature>
<evidence type="ECO:0000256" key="1">
    <source>
        <dbReference type="SAM" id="MobiDB-lite"/>
    </source>
</evidence>
<reference evidence="2 3" key="1">
    <citation type="submission" date="2021-08" db="EMBL/GenBank/DDBJ databases">
        <title>Genomic Architecture of Streptomyces flavotricini NGL1 and Streptomyces erythrochromogenes HMS4 With Differential Plant Beneficial attributes and laccase production capabilities.</title>
        <authorList>
            <person name="Salwan R."/>
            <person name="Kaur R."/>
            <person name="Sharma V."/>
        </authorList>
    </citation>
    <scope>NUCLEOTIDE SEQUENCE [LARGE SCALE GENOMIC DNA]</scope>
    <source>
        <strain evidence="2 3">NGL1</strain>
    </source>
</reference>
<organism evidence="2 3">
    <name type="scientific">Streptomyces flavotricini</name>
    <dbReference type="NCBI Taxonomy" id="66888"/>
    <lineage>
        <taxon>Bacteria</taxon>
        <taxon>Bacillati</taxon>
        <taxon>Actinomycetota</taxon>
        <taxon>Actinomycetes</taxon>
        <taxon>Kitasatosporales</taxon>
        <taxon>Streptomycetaceae</taxon>
        <taxon>Streptomyces</taxon>
    </lineage>
</organism>